<accession>A0A4Z2D548</accession>
<protein>
    <submittedName>
        <fullName evidence="1">Putative solute carrier family 11</fullName>
    </submittedName>
</protein>
<name>A0A4Z2D548_SCHJA</name>
<evidence type="ECO:0000313" key="1">
    <source>
        <dbReference type="EMBL" id="TNN11290.1"/>
    </source>
</evidence>
<sequence length="82" mass="9571">LNRLENCRHFNSRVVLLNMHSYSDSEENEGRTPLLSKESMTVRLISADYSHRPRRLSHPDDFEKISVNIDHVVSCICLFNVQ</sequence>
<keyword evidence="2" id="KW-1185">Reference proteome</keyword>
<feature type="non-terminal residue" evidence="1">
    <location>
        <position position="1"/>
    </location>
</feature>
<dbReference type="AlphaFoldDB" id="A0A4Z2D548"/>
<reference evidence="1 2" key="1">
    <citation type="submission" date="2019-03" db="EMBL/GenBank/DDBJ databases">
        <title>An improved genome assembly of the fluke Schistosoma japonicum.</title>
        <authorList>
            <person name="Hu W."/>
            <person name="Luo F."/>
            <person name="Yin M."/>
            <person name="Mo X."/>
            <person name="Sun C."/>
            <person name="Wu Q."/>
            <person name="Zhu B."/>
            <person name="Xiang M."/>
            <person name="Wang J."/>
            <person name="Wang Y."/>
            <person name="Zhang T."/>
            <person name="Xu B."/>
            <person name="Zheng H."/>
            <person name="Feng Z."/>
        </authorList>
    </citation>
    <scope>NUCLEOTIDE SEQUENCE [LARGE SCALE GENOMIC DNA]</scope>
    <source>
        <strain evidence="1">HuSjv2</strain>
        <tissue evidence="1">Worms</tissue>
    </source>
</reference>
<proteinExistence type="predicted"/>
<comment type="caution">
    <text evidence="1">The sequence shown here is derived from an EMBL/GenBank/DDBJ whole genome shotgun (WGS) entry which is preliminary data.</text>
</comment>
<dbReference type="EMBL" id="SKCS01000302">
    <property type="protein sequence ID" value="TNN11290.1"/>
    <property type="molecule type" value="Genomic_DNA"/>
</dbReference>
<evidence type="ECO:0000313" key="2">
    <source>
        <dbReference type="Proteomes" id="UP000311919"/>
    </source>
</evidence>
<dbReference type="Proteomes" id="UP000311919">
    <property type="component" value="Unassembled WGS sequence"/>
</dbReference>
<gene>
    <name evidence="1" type="ORF">EWB00_004718</name>
</gene>
<organism evidence="1 2">
    <name type="scientific">Schistosoma japonicum</name>
    <name type="common">Blood fluke</name>
    <dbReference type="NCBI Taxonomy" id="6182"/>
    <lineage>
        <taxon>Eukaryota</taxon>
        <taxon>Metazoa</taxon>
        <taxon>Spiralia</taxon>
        <taxon>Lophotrochozoa</taxon>
        <taxon>Platyhelminthes</taxon>
        <taxon>Trematoda</taxon>
        <taxon>Digenea</taxon>
        <taxon>Strigeidida</taxon>
        <taxon>Schistosomatoidea</taxon>
        <taxon>Schistosomatidae</taxon>
        <taxon>Schistosoma</taxon>
    </lineage>
</organism>